<dbReference type="Pfam" id="PF00887">
    <property type="entry name" value="ACBP"/>
    <property type="match status" value="1"/>
</dbReference>
<evidence type="ECO:0000259" key="2">
    <source>
        <dbReference type="PROSITE" id="PS51228"/>
    </source>
</evidence>
<dbReference type="InterPro" id="IPR000582">
    <property type="entry name" value="Acyl-CoA-binding_protein"/>
</dbReference>
<gene>
    <name evidence="3" type="ORF">NLS_LOCUS7100</name>
</gene>
<organism evidence="3 4">
    <name type="scientific">Litomosoides sigmodontis</name>
    <name type="common">Filarial nematode worm</name>
    <dbReference type="NCBI Taxonomy" id="42156"/>
    <lineage>
        <taxon>Eukaryota</taxon>
        <taxon>Metazoa</taxon>
        <taxon>Ecdysozoa</taxon>
        <taxon>Nematoda</taxon>
        <taxon>Chromadorea</taxon>
        <taxon>Rhabditida</taxon>
        <taxon>Spirurina</taxon>
        <taxon>Spiruromorpha</taxon>
        <taxon>Filarioidea</taxon>
        <taxon>Onchocercidae</taxon>
        <taxon>Litomosoides</taxon>
    </lineage>
</organism>
<reference evidence="3 4" key="1">
    <citation type="submission" date="2018-08" db="EMBL/GenBank/DDBJ databases">
        <authorList>
            <person name="Laetsch R D."/>
            <person name="Stevens L."/>
            <person name="Kumar S."/>
            <person name="Blaxter L. M."/>
        </authorList>
    </citation>
    <scope>NUCLEOTIDE SEQUENCE [LARGE SCALE GENOMIC DNA]</scope>
</reference>
<evidence type="ECO:0000256" key="1">
    <source>
        <dbReference type="ARBA" id="ARBA00023121"/>
    </source>
</evidence>
<dbReference type="EMBL" id="UYRX01000689">
    <property type="protein sequence ID" value="VDK85383.1"/>
    <property type="molecule type" value="Genomic_DNA"/>
</dbReference>
<dbReference type="InterPro" id="IPR014352">
    <property type="entry name" value="FERM/acyl-CoA-bd_prot_sf"/>
</dbReference>
<dbReference type="InterPro" id="IPR035984">
    <property type="entry name" value="Acyl-CoA-binding_sf"/>
</dbReference>
<evidence type="ECO:0000313" key="4">
    <source>
        <dbReference type="Proteomes" id="UP000277928"/>
    </source>
</evidence>
<dbReference type="PANTHER" id="PTHR23310">
    <property type="entry name" value="ACYL-COA-BINDING PROTEIN, ACBP"/>
    <property type="match status" value="1"/>
</dbReference>
<protein>
    <recommendedName>
        <fullName evidence="2">ACB domain-containing protein</fullName>
    </recommendedName>
</protein>
<keyword evidence="1" id="KW-0446">Lipid-binding</keyword>
<dbReference type="PROSITE" id="PS51228">
    <property type="entry name" value="ACB_2"/>
    <property type="match status" value="1"/>
</dbReference>
<name>A0A3P6TPX0_LITSI</name>
<dbReference type="GO" id="GO:0000062">
    <property type="term" value="F:fatty-acyl-CoA binding"/>
    <property type="evidence" value="ECO:0007669"/>
    <property type="project" value="InterPro"/>
</dbReference>
<dbReference type="STRING" id="42156.A0A3P6TPX0"/>
<dbReference type="PANTHER" id="PTHR23310:SF77">
    <property type="entry name" value="LD25952P"/>
    <property type="match status" value="1"/>
</dbReference>
<proteinExistence type="predicted"/>
<dbReference type="PRINTS" id="PR00689">
    <property type="entry name" value="ACOABINDINGP"/>
</dbReference>
<accession>A0A3P6TPX0</accession>
<dbReference type="Proteomes" id="UP000277928">
    <property type="component" value="Unassembled WGS sequence"/>
</dbReference>
<dbReference type="GO" id="GO:0005737">
    <property type="term" value="C:cytoplasm"/>
    <property type="evidence" value="ECO:0007669"/>
    <property type="project" value="TreeGrafter"/>
</dbReference>
<dbReference type="AlphaFoldDB" id="A0A3P6TPX0"/>
<sequence length="238" mass="26534">MLPNSVETGGESIYDTAFNAAVDIIQGLPKKGLVSISANQKLRLYSLFKQGISGKCNVPCPPFWHTVDRMKWRAWDSLGSMDSLEAKKTYVAELKNIINCVQKEYDIAELAKGSDEQTQGMLIEKLSVLGYDISDLKRREKLSDFRNQLCNTAEESYEMRAHMVNNGTSELSDQCSESSTSTGEYFDALCCNHERCVCCQQQPLDHGKLENGDASTSEGTHQFTGVRETSICHILVNL</sequence>
<keyword evidence="4" id="KW-1185">Reference proteome</keyword>
<dbReference type="OMA" id="MKWRAWD"/>
<dbReference type="GO" id="GO:0006631">
    <property type="term" value="P:fatty acid metabolic process"/>
    <property type="evidence" value="ECO:0007669"/>
    <property type="project" value="TreeGrafter"/>
</dbReference>
<dbReference type="OrthoDB" id="71307at2759"/>
<dbReference type="Gene3D" id="1.20.80.10">
    <property type="match status" value="1"/>
</dbReference>
<dbReference type="SUPFAM" id="SSF47027">
    <property type="entry name" value="Acyl-CoA binding protein"/>
    <property type="match status" value="1"/>
</dbReference>
<evidence type="ECO:0000313" key="3">
    <source>
        <dbReference type="EMBL" id="VDK85383.1"/>
    </source>
</evidence>
<feature type="domain" description="ACB" evidence="2">
    <location>
        <begin position="14"/>
        <end position="103"/>
    </location>
</feature>